<dbReference type="NCBIfam" id="TIGR00338">
    <property type="entry name" value="serB"/>
    <property type="match status" value="1"/>
</dbReference>
<evidence type="ECO:0000313" key="14">
    <source>
        <dbReference type="EMBL" id="GAA4343645.1"/>
    </source>
</evidence>
<keyword evidence="7" id="KW-0479">Metal-binding</keyword>
<evidence type="ECO:0000256" key="11">
    <source>
        <dbReference type="ARBA" id="ARBA00031693"/>
    </source>
</evidence>
<dbReference type="InterPro" id="IPR050582">
    <property type="entry name" value="HAD-like_SerB"/>
</dbReference>
<dbReference type="SFLD" id="SFLDG01136">
    <property type="entry name" value="C1.6:_Phosphoserine_Phosphatas"/>
    <property type="match status" value="1"/>
</dbReference>
<keyword evidence="10" id="KW-0718">Serine biosynthesis</keyword>
<evidence type="ECO:0000256" key="4">
    <source>
        <dbReference type="ARBA" id="ARBA00012640"/>
    </source>
</evidence>
<proteinExistence type="inferred from homology"/>
<protein>
    <recommendedName>
        <fullName evidence="5">Phosphoserine phosphatase</fullName>
        <ecNumber evidence="4">3.1.3.3</ecNumber>
    </recommendedName>
    <alternativeName>
        <fullName evidence="11">O-phosphoserine phosphohydrolase</fullName>
    </alternativeName>
</protein>
<evidence type="ECO:0000256" key="7">
    <source>
        <dbReference type="ARBA" id="ARBA00022723"/>
    </source>
</evidence>
<dbReference type="Gene3D" id="3.40.50.1000">
    <property type="entry name" value="HAD superfamily/HAD-like"/>
    <property type="match status" value="1"/>
</dbReference>
<evidence type="ECO:0000256" key="6">
    <source>
        <dbReference type="ARBA" id="ARBA00022605"/>
    </source>
</evidence>
<dbReference type="InterPro" id="IPR023214">
    <property type="entry name" value="HAD_sf"/>
</dbReference>
<keyword evidence="6" id="KW-0028">Amino-acid biosynthesis</keyword>
<dbReference type="SFLD" id="SFLDF00029">
    <property type="entry name" value="phosphoserine_phosphatase"/>
    <property type="match status" value="1"/>
</dbReference>
<dbReference type="Proteomes" id="UP001501294">
    <property type="component" value="Unassembled WGS sequence"/>
</dbReference>
<reference evidence="15" key="1">
    <citation type="journal article" date="2019" name="Int. J. Syst. Evol. Microbiol.">
        <title>The Global Catalogue of Microorganisms (GCM) 10K type strain sequencing project: providing services to taxonomists for standard genome sequencing and annotation.</title>
        <authorList>
            <consortium name="The Broad Institute Genomics Platform"/>
            <consortium name="The Broad Institute Genome Sequencing Center for Infectious Disease"/>
            <person name="Wu L."/>
            <person name="Ma J."/>
        </authorList>
    </citation>
    <scope>NUCLEOTIDE SEQUENCE [LARGE SCALE GENOMIC DNA]</scope>
    <source>
        <strain evidence="15">JCM 17727</strain>
    </source>
</reference>
<keyword evidence="15" id="KW-1185">Reference proteome</keyword>
<accession>A0ABP8HSE5</accession>
<evidence type="ECO:0000256" key="12">
    <source>
        <dbReference type="ARBA" id="ARBA00048138"/>
    </source>
</evidence>
<dbReference type="PANTHER" id="PTHR43344">
    <property type="entry name" value="PHOSPHOSERINE PHOSPHATASE"/>
    <property type="match status" value="1"/>
</dbReference>
<gene>
    <name evidence="14" type="ORF">GCM10023150_02360</name>
</gene>
<comment type="cofactor">
    <cofactor evidence="1">
        <name>Mg(2+)</name>
        <dbReference type="ChEBI" id="CHEBI:18420"/>
    </cofactor>
</comment>
<keyword evidence="9" id="KW-0460">Magnesium</keyword>
<evidence type="ECO:0000256" key="13">
    <source>
        <dbReference type="ARBA" id="ARBA00048523"/>
    </source>
</evidence>
<dbReference type="Pfam" id="PF00702">
    <property type="entry name" value="Hydrolase"/>
    <property type="match status" value="1"/>
</dbReference>
<dbReference type="SFLD" id="SFLDG01137">
    <property type="entry name" value="C1.6.1:_Phosphoserine_Phosphat"/>
    <property type="match status" value="1"/>
</dbReference>
<organism evidence="14 15">
    <name type="scientific">Kangiella taiwanensis</name>
    <dbReference type="NCBI Taxonomy" id="1079179"/>
    <lineage>
        <taxon>Bacteria</taxon>
        <taxon>Pseudomonadati</taxon>
        <taxon>Pseudomonadota</taxon>
        <taxon>Gammaproteobacteria</taxon>
        <taxon>Kangiellales</taxon>
        <taxon>Kangiellaceae</taxon>
        <taxon>Kangiella</taxon>
    </lineage>
</organism>
<dbReference type="SUPFAM" id="SSF56784">
    <property type="entry name" value="HAD-like"/>
    <property type="match status" value="1"/>
</dbReference>
<comment type="catalytic activity">
    <reaction evidence="13">
        <text>O-phospho-D-serine + H2O = D-serine + phosphate</text>
        <dbReference type="Rhea" id="RHEA:24873"/>
        <dbReference type="ChEBI" id="CHEBI:15377"/>
        <dbReference type="ChEBI" id="CHEBI:35247"/>
        <dbReference type="ChEBI" id="CHEBI:43474"/>
        <dbReference type="ChEBI" id="CHEBI:58680"/>
        <dbReference type="EC" id="3.1.3.3"/>
    </reaction>
</comment>
<comment type="caution">
    <text evidence="14">The sequence shown here is derived from an EMBL/GenBank/DDBJ whole genome shotgun (WGS) entry which is preliminary data.</text>
</comment>
<evidence type="ECO:0000256" key="1">
    <source>
        <dbReference type="ARBA" id="ARBA00001946"/>
    </source>
</evidence>
<evidence type="ECO:0000256" key="10">
    <source>
        <dbReference type="ARBA" id="ARBA00023299"/>
    </source>
</evidence>
<evidence type="ECO:0000256" key="2">
    <source>
        <dbReference type="ARBA" id="ARBA00005135"/>
    </source>
</evidence>
<sequence length="313" mass="33758">MTKNVTCFIFSLQALDLEALVTQLVASSGETESFDSGLEVRAIHTIASEDLAFYRSAAALSLNIPTNTPDSDIKVTVEHLSQIVKFDYCLLSSPEQVTAIKLAVFDMDSTLIPMEVIDELAAEAGVKEEVAAITEQAMQGDLDFNQSFKKRLSLLRGMSKQAVGEVKSRLTFNAGVEQLIAHLVDHGAVVGIASGGFEPFAKALAELAPITKIRSNTLLFDSDELAGQAVEPIVNAEVKAHQVKEWQAELGIGSNEIMVVGDGANDSKMMEVAGLGVAYKAKPLLRQKADCVIQYGEMNGLIDILKVVLRFRA</sequence>
<evidence type="ECO:0000256" key="8">
    <source>
        <dbReference type="ARBA" id="ARBA00022801"/>
    </source>
</evidence>
<dbReference type="InterPro" id="IPR004469">
    <property type="entry name" value="PSP"/>
</dbReference>
<comment type="catalytic activity">
    <reaction evidence="12">
        <text>O-phospho-L-serine + H2O = L-serine + phosphate</text>
        <dbReference type="Rhea" id="RHEA:21208"/>
        <dbReference type="ChEBI" id="CHEBI:15377"/>
        <dbReference type="ChEBI" id="CHEBI:33384"/>
        <dbReference type="ChEBI" id="CHEBI:43474"/>
        <dbReference type="ChEBI" id="CHEBI:57524"/>
        <dbReference type="EC" id="3.1.3.3"/>
    </reaction>
</comment>
<dbReference type="InterPro" id="IPR036412">
    <property type="entry name" value="HAD-like_sf"/>
</dbReference>
<dbReference type="EMBL" id="BAABFU010000001">
    <property type="protein sequence ID" value="GAA4343645.1"/>
    <property type="molecule type" value="Genomic_DNA"/>
</dbReference>
<comment type="pathway">
    <text evidence="2">Amino-acid biosynthesis; L-serine biosynthesis; L-serine from 3-phospho-D-glycerate: step 3/3.</text>
</comment>
<dbReference type="NCBIfam" id="TIGR01488">
    <property type="entry name" value="HAD-SF-IB"/>
    <property type="match status" value="1"/>
</dbReference>
<keyword evidence="8" id="KW-0378">Hydrolase</keyword>
<dbReference type="PANTHER" id="PTHR43344:SF2">
    <property type="entry name" value="PHOSPHOSERINE PHOSPHATASE"/>
    <property type="match status" value="1"/>
</dbReference>
<dbReference type="EC" id="3.1.3.3" evidence="4"/>
<dbReference type="SFLD" id="SFLDS00003">
    <property type="entry name" value="Haloacid_Dehalogenase"/>
    <property type="match status" value="1"/>
</dbReference>
<name>A0ABP8HSE5_9GAMM</name>
<comment type="similarity">
    <text evidence="3">Belongs to the HAD-like hydrolase superfamily. SerB family.</text>
</comment>
<evidence type="ECO:0000313" key="15">
    <source>
        <dbReference type="Proteomes" id="UP001501294"/>
    </source>
</evidence>
<evidence type="ECO:0000256" key="5">
    <source>
        <dbReference type="ARBA" id="ARBA00015196"/>
    </source>
</evidence>
<evidence type="ECO:0000256" key="3">
    <source>
        <dbReference type="ARBA" id="ARBA00009184"/>
    </source>
</evidence>
<evidence type="ECO:0000256" key="9">
    <source>
        <dbReference type="ARBA" id="ARBA00022842"/>
    </source>
</evidence>